<dbReference type="InterPro" id="IPR007770">
    <property type="entry name" value="DMP"/>
</dbReference>
<evidence type="ECO:0000256" key="2">
    <source>
        <dbReference type="ARBA" id="ARBA00008707"/>
    </source>
</evidence>
<evidence type="ECO:0000256" key="3">
    <source>
        <dbReference type="ARBA" id="ARBA00022692"/>
    </source>
</evidence>
<feature type="transmembrane region" description="Helical" evidence="6">
    <location>
        <begin position="124"/>
        <end position="144"/>
    </location>
</feature>
<feature type="transmembrane region" description="Helical" evidence="6">
    <location>
        <begin position="164"/>
        <end position="183"/>
    </location>
</feature>
<dbReference type="GO" id="GO:0016020">
    <property type="term" value="C:membrane"/>
    <property type="evidence" value="ECO:0007669"/>
    <property type="project" value="UniProtKB-SubCell"/>
</dbReference>
<keyword evidence="3 6" id="KW-0812">Transmembrane</keyword>
<dbReference type="GO" id="GO:0010256">
    <property type="term" value="P:endomembrane system organization"/>
    <property type="evidence" value="ECO:0007669"/>
    <property type="project" value="TreeGrafter"/>
</dbReference>
<dbReference type="InParanoid" id="A0A7J7CZM0"/>
<organism evidence="7 8">
    <name type="scientific">Tripterygium wilfordii</name>
    <name type="common">Thunder God vine</name>
    <dbReference type="NCBI Taxonomy" id="458696"/>
    <lineage>
        <taxon>Eukaryota</taxon>
        <taxon>Viridiplantae</taxon>
        <taxon>Streptophyta</taxon>
        <taxon>Embryophyta</taxon>
        <taxon>Tracheophyta</taxon>
        <taxon>Spermatophyta</taxon>
        <taxon>Magnoliopsida</taxon>
        <taxon>eudicotyledons</taxon>
        <taxon>Gunneridae</taxon>
        <taxon>Pentapetalae</taxon>
        <taxon>rosids</taxon>
        <taxon>fabids</taxon>
        <taxon>Celastrales</taxon>
        <taxon>Celastraceae</taxon>
        <taxon>Tripterygium</taxon>
    </lineage>
</organism>
<evidence type="ECO:0000256" key="5">
    <source>
        <dbReference type="ARBA" id="ARBA00023136"/>
    </source>
</evidence>
<protein>
    <submittedName>
        <fullName evidence="7">Uncharacterized protein</fullName>
    </submittedName>
</protein>
<reference evidence="7 8" key="1">
    <citation type="journal article" date="2020" name="Nat. Commun.">
        <title>Genome of Tripterygium wilfordii and identification of cytochrome P450 involved in triptolide biosynthesis.</title>
        <authorList>
            <person name="Tu L."/>
            <person name="Su P."/>
            <person name="Zhang Z."/>
            <person name="Gao L."/>
            <person name="Wang J."/>
            <person name="Hu T."/>
            <person name="Zhou J."/>
            <person name="Zhang Y."/>
            <person name="Zhao Y."/>
            <person name="Liu Y."/>
            <person name="Song Y."/>
            <person name="Tong Y."/>
            <person name="Lu Y."/>
            <person name="Yang J."/>
            <person name="Xu C."/>
            <person name="Jia M."/>
            <person name="Peters R.J."/>
            <person name="Huang L."/>
            <person name="Gao W."/>
        </authorList>
    </citation>
    <scope>NUCLEOTIDE SEQUENCE [LARGE SCALE GENOMIC DNA]</scope>
    <source>
        <strain evidence="8">cv. XIE 37</strain>
        <tissue evidence="7">Leaf</tissue>
    </source>
</reference>
<comment type="subcellular location">
    <subcellularLocation>
        <location evidence="1">Membrane</location>
        <topology evidence="1">Multi-pass membrane protein</topology>
    </subcellularLocation>
</comment>
<dbReference type="GO" id="GO:0005737">
    <property type="term" value="C:cytoplasm"/>
    <property type="evidence" value="ECO:0007669"/>
    <property type="project" value="UniProtKB-ARBA"/>
</dbReference>
<evidence type="ECO:0000256" key="6">
    <source>
        <dbReference type="SAM" id="Phobius"/>
    </source>
</evidence>
<dbReference type="OrthoDB" id="657601at2759"/>
<accession>A0A7J7CZM0</accession>
<dbReference type="Pfam" id="PF05078">
    <property type="entry name" value="DUF679"/>
    <property type="match status" value="1"/>
</dbReference>
<comment type="caution">
    <text evidence="7">The sequence shown here is derived from an EMBL/GenBank/DDBJ whole genome shotgun (WGS) entry which is preliminary data.</text>
</comment>
<comment type="similarity">
    <text evidence="2">Belongs to the plant DMP1 protein family.</text>
</comment>
<gene>
    <name evidence="7" type="ORF">HS088_TW12G00706</name>
</gene>
<dbReference type="AlphaFoldDB" id="A0A7J7CZM0"/>
<dbReference type="EMBL" id="JAAARO010000012">
    <property type="protein sequence ID" value="KAF5739500.1"/>
    <property type="molecule type" value="Genomic_DNA"/>
</dbReference>
<dbReference type="PANTHER" id="PTHR31621">
    <property type="entry name" value="PROTEIN DMP3"/>
    <property type="match status" value="1"/>
</dbReference>
<evidence type="ECO:0000313" key="7">
    <source>
        <dbReference type="EMBL" id="KAF5739500.1"/>
    </source>
</evidence>
<proteinExistence type="inferred from homology"/>
<evidence type="ECO:0000256" key="1">
    <source>
        <dbReference type="ARBA" id="ARBA00004141"/>
    </source>
</evidence>
<evidence type="ECO:0000313" key="8">
    <source>
        <dbReference type="Proteomes" id="UP000593562"/>
    </source>
</evidence>
<evidence type="ECO:0000256" key="4">
    <source>
        <dbReference type="ARBA" id="ARBA00022989"/>
    </source>
</evidence>
<dbReference type="PANTHER" id="PTHR31621:SF5">
    <property type="entry name" value="PROTEIN DMP10"/>
    <property type="match status" value="1"/>
</dbReference>
<keyword evidence="5 6" id="KW-0472">Membrane</keyword>
<dbReference type="Proteomes" id="UP000593562">
    <property type="component" value="Unassembled WGS sequence"/>
</dbReference>
<keyword evidence="4 6" id="KW-1133">Transmembrane helix</keyword>
<name>A0A7J7CZM0_TRIWF</name>
<sequence length="200" mass="21964">MDNYKLQIPATPSTPTLPKYGNKRLATAANLTNLLPTGTVLAFQTLIPSFSNNGKCEVANKCLTLGIIVCCSVACFLSSFTDSFSTSEGKLFYGIATFKGMYVFNNDEEIGEEDNPQFLDKFRICLIDFVHAFASLIVFLVFAFSGSEVQTCLFPKQGPNRHALMVNLPLGAGLLASFLFMIFPTRRRGIGYADLTPSRK</sequence>
<keyword evidence="8" id="KW-1185">Reference proteome</keyword>